<proteinExistence type="predicted"/>
<comment type="subcellular location">
    <subcellularLocation>
        <location evidence="1">Cell membrane</location>
        <topology evidence="1">Multi-pass membrane protein</topology>
    </subcellularLocation>
</comment>
<dbReference type="Gene3D" id="3.40.50.300">
    <property type="entry name" value="P-loop containing nucleotide triphosphate hydrolases"/>
    <property type="match status" value="3"/>
</dbReference>
<evidence type="ECO:0000256" key="11">
    <source>
        <dbReference type="SAM" id="Phobius"/>
    </source>
</evidence>
<keyword evidence="2" id="KW-1003">Cell membrane</keyword>
<dbReference type="InterPro" id="IPR002543">
    <property type="entry name" value="FtsK_dom"/>
</dbReference>
<keyword evidence="4" id="KW-0677">Repeat</keyword>
<evidence type="ECO:0000256" key="1">
    <source>
        <dbReference type="ARBA" id="ARBA00004651"/>
    </source>
</evidence>
<dbReference type="Proteomes" id="UP001500483">
    <property type="component" value="Unassembled WGS sequence"/>
</dbReference>
<feature type="transmembrane region" description="Helical" evidence="11">
    <location>
        <begin position="69"/>
        <end position="88"/>
    </location>
</feature>
<dbReference type="NCBIfam" id="TIGR03924">
    <property type="entry name" value="T7SS_EccC_a"/>
    <property type="match status" value="1"/>
</dbReference>
<feature type="transmembrane region" description="Helical" evidence="11">
    <location>
        <begin position="37"/>
        <end position="57"/>
    </location>
</feature>
<organism evidence="13 14">
    <name type="scientific">Saccharopolyspora gregorii</name>
    <dbReference type="NCBI Taxonomy" id="33914"/>
    <lineage>
        <taxon>Bacteria</taxon>
        <taxon>Bacillati</taxon>
        <taxon>Actinomycetota</taxon>
        <taxon>Actinomycetes</taxon>
        <taxon>Pseudonocardiales</taxon>
        <taxon>Pseudonocardiaceae</taxon>
        <taxon>Saccharopolyspora</taxon>
    </lineage>
</organism>
<dbReference type="EMBL" id="BAAAYK010000038">
    <property type="protein sequence ID" value="GAA3362958.1"/>
    <property type="molecule type" value="Genomic_DNA"/>
</dbReference>
<feature type="domain" description="FtsK" evidence="12">
    <location>
        <begin position="816"/>
        <end position="1007"/>
    </location>
</feature>
<feature type="domain" description="FtsK" evidence="12">
    <location>
        <begin position="1103"/>
        <end position="1285"/>
    </location>
</feature>
<sequence length="1327" mass="146472">MSTTLFRRPARRVGPAMPTDEVELQEPPALPQPQSSSLSTVLMYLPMALMAGAMMMMMQAGGSGGPMRYIGGGMMGVAMVVMVVSQLFRAQNDRKYQLTGERRDYMRYLAQTRRKVRATIDSQYRASTWIHPAPGSLWSLVLSYRLWERRSSHEDFGEVRIGLGEQRAAVKLVVPQTKPVEDLEPLSAHALRRFLRAYATLPAAPIALYLRGFARVQMRGEREAELGLVRAMLAQLASFHSPTDLVIAVCAGDEQRPDWDWVKWLPHAQDDDRRDGAGPLRMVSDNVTELEGLLGGDVFTERPRFEPSTPITASESFIVIVVDGVTIPAGHRFAGAGYRNAVVIDLDGALKWLADRSVLHLEVDAEQIRTVSFDRAGRESTRPLCKPDSMTREAANALARTISANRIGTSNDTSEPLATDYELATLLGISDARAFDVDRLRRNQSAWQRLRVPIGIAGNGTPIELDIKESAEDGMGPHGMLVGATGSGKSELLRTLVLGLVTTHTSEDLNLILVDFKGGAAFLGFDELPHTSAVITNLVDELELVDRMQDALTGEMNRRQELLRSAGNYGSRRDYEKARRSGVPLDPLPALFVVVDEFSEMLVSKPEFIDVFAMIGRLGRSLGVHLLLASQRLDEGRISKVETHLSYRIGLRTFSAMDSRAVIGVPDAYELPSTPGNGYLKSDTQTITRFKAAYVSGPYRSPRRKRNRDVIEEQLVPFTARYIEPRVRRAEEPVEDEQQHESQLSVVEVLIDKLRGVGPAAHQVWLPPLRQSPSLDELLPPLLDDPETGIRAAERGSPDGLQVAVGLIDLPGQQRRELLRLDLSGSAGNIGIAGGPQNGKSTLLRTVITALALTHSAREVQFYCLDFGGGTLAGLLGLPHVGSVAGRLDRDRVSRTVLEVLNLLTRREVFFQNNGLDSMASYRRERRAGKFADDPYGDVFLVVDGWSTLRQEFEDVEELFRDIATRGLTYGVHLIVASQRWSEIRTWMRGVLGTRLELRLGDPIDSEVNSRVAAKVPNLPGRGITAERENFSAALPRIDGRTDTHDLTEAMQDLVEGMALPEAPKAPPVRLLPTEVAVADLPAPKAGPLGVAQVPLGIDDVELAPLWHDFDISPHLIIFGDTETGKTNMLRHVAQSVTRHYTPDKARIMFADLRRELYNAVPKEYHLGYSVSGDNFGQTVTEASQLLTKRLPGPEITPERLPKRDWWHGGELFVIVDDHEIMAGSGNPLQALNSLLPQASDIGLHVIIARSTSGANRAMMDQTIRRLWDLGTPVALLSCPKDEGRFLGDVRPKTLPPGRAQFVNRRRQVRLLQTPHLDPADTPAPTG</sequence>
<dbReference type="PANTHER" id="PTHR22683">
    <property type="entry name" value="SPORULATION PROTEIN RELATED"/>
    <property type="match status" value="1"/>
</dbReference>
<evidence type="ECO:0000256" key="6">
    <source>
        <dbReference type="ARBA" id="ARBA00022840"/>
    </source>
</evidence>
<dbReference type="InterPro" id="IPR027417">
    <property type="entry name" value="P-loop_NTPase"/>
</dbReference>
<dbReference type="InterPro" id="IPR023837">
    <property type="entry name" value="EccCb-like_Actinobacteria"/>
</dbReference>
<dbReference type="PROSITE" id="PS50901">
    <property type="entry name" value="FTSK"/>
    <property type="match status" value="3"/>
</dbReference>
<accession>A0ABP6RXS5</accession>
<evidence type="ECO:0000313" key="14">
    <source>
        <dbReference type="Proteomes" id="UP001500483"/>
    </source>
</evidence>
<dbReference type="SMART" id="SM00382">
    <property type="entry name" value="AAA"/>
    <property type="match status" value="3"/>
</dbReference>
<dbReference type="SUPFAM" id="SSF52540">
    <property type="entry name" value="P-loop containing nucleoside triphosphate hydrolases"/>
    <property type="match status" value="3"/>
</dbReference>
<evidence type="ECO:0000256" key="8">
    <source>
        <dbReference type="ARBA" id="ARBA00023136"/>
    </source>
</evidence>
<evidence type="ECO:0000256" key="7">
    <source>
        <dbReference type="ARBA" id="ARBA00022989"/>
    </source>
</evidence>
<evidence type="ECO:0000313" key="13">
    <source>
        <dbReference type="EMBL" id="GAA3362958.1"/>
    </source>
</evidence>
<feature type="binding site" evidence="9">
    <location>
        <begin position="1120"/>
        <end position="1127"/>
    </location>
    <ligand>
        <name>ATP</name>
        <dbReference type="ChEBI" id="CHEBI:30616"/>
    </ligand>
</feature>
<evidence type="ECO:0000256" key="5">
    <source>
        <dbReference type="ARBA" id="ARBA00022741"/>
    </source>
</evidence>
<dbReference type="NCBIfam" id="TIGR03925">
    <property type="entry name" value="T7SS_EccC_b"/>
    <property type="match status" value="1"/>
</dbReference>
<dbReference type="Pfam" id="PF01580">
    <property type="entry name" value="FtsK_SpoIIIE"/>
    <property type="match status" value="2"/>
</dbReference>
<feature type="binding site" evidence="9">
    <location>
        <begin position="483"/>
        <end position="490"/>
    </location>
    <ligand>
        <name>ATP</name>
        <dbReference type="ChEBI" id="CHEBI:30616"/>
    </ligand>
</feature>
<feature type="domain" description="FtsK" evidence="12">
    <location>
        <begin position="460"/>
        <end position="660"/>
    </location>
</feature>
<dbReference type="PANTHER" id="PTHR22683:SF1">
    <property type="entry name" value="TYPE VII SECRETION SYSTEM PROTEIN ESSC"/>
    <property type="match status" value="1"/>
</dbReference>
<keyword evidence="7 11" id="KW-1133">Transmembrane helix</keyword>
<evidence type="ECO:0000256" key="3">
    <source>
        <dbReference type="ARBA" id="ARBA00022692"/>
    </source>
</evidence>
<evidence type="ECO:0000259" key="12">
    <source>
        <dbReference type="PROSITE" id="PS50901"/>
    </source>
</evidence>
<reference evidence="14" key="1">
    <citation type="journal article" date="2019" name="Int. J. Syst. Evol. Microbiol.">
        <title>The Global Catalogue of Microorganisms (GCM) 10K type strain sequencing project: providing services to taxonomists for standard genome sequencing and annotation.</title>
        <authorList>
            <consortium name="The Broad Institute Genomics Platform"/>
            <consortium name="The Broad Institute Genome Sequencing Center for Infectious Disease"/>
            <person name="Wu L."/>
            <person name="Ma J."/>
        </authorList>
    </citation>
    <scope>NUCLEOTIDE SEQUENCE [LARGE SCALE GENOMIC DNA]</scope>
    <source>
        <strain evidence="14">JCM 9687</strain>
    </source>
</reference>
<evidence type="ECO:0000256" key="9">
    <source>
        <dbReference type="PROSITE-ProRule" id="PRU00289"/>
    </source>
</evidence>
<keyword evidence="3 11" id="KW-0812">Transmembrane</keyword>
<protein>
    <submittedName>
        <fullName evidence="13">Type VII secretion protein EccC</fullName>
    </submittedName>
</protein>
<keyword evidence="6 9" id="KW-0067">ATP-binding</keyword>
<name>A0ABP6RXS5_9PSEU</name>
<feature type="region of interest" description="Disordered" evidence="10">
    <location>
        <begin position="1"/>
        <end position="35"/>
    </location>
</feature>
<comment type="caution">
    <text evidence="13">The sequence shown here is derived from an EMBL/GenBank/DDBJ whole genome shotgun (WGS) entry which is preliminary data.</text>
</comment>
<dbReference type="RefSeq" id="WP_344930147.1">
    <property type="nucleotide sequence ID" value="NZ_BAAAYK010000038.1"/>
</dbReference>
<gene>
    <name evidence="13" type="ORF">GCM10020366_52960</name>
</gene>
<evidence type="ECO:0000256" key="2">
    <source>
        <dbReference type="ARBA" id="ARBA00022475"/>
    </source>
</evidence>
<dbReference type="InterPro" id="IPR023836">
    <property type="entry name" value="EccCa-like_Actinobacteria"/>
</dbReference>
<keyword evidence="8 11" id="KW-0472">Membrane</keyword>
<feature type="binding site" evidence="9">
    <location>
        <begin position="834"/>
        <end position="841"/>
    </location>
    <ligand>
        <name>ATP</name>
        <dbReference type="ChEBI" id="CHEBI:30616"/>
    </ligand>
</feature>
<evidence type="ECO:0000256" key="10">
    <source>
        <dbReference type="SAM" id="MobiDB-lite"/>
    </source>
</evidence>
<evidence type="ECO:0000256" key="4">
    <source>
        <dbReference type="ARBA" id="ARBA00022737"/>
    </source>
</evidence>
<keyword evidence="14" id="KW-1185">Reference proteome</keyword>
<dbReference type="InterPro" id="IPR050206">
    <property type="entry name" value="FtsK/SpoIIIE/SftA"/>
</dbReference>
<dbReference type="InterPro" id="IPR003593">
    <property type="entry name" value="AAA+_ATPase"/>
</dbReference>
<keyword evidence="5 9" id="KW-0547">Nucleotide-binding</keyword>